<dbReference type="GO" id="GO:0006623">
    <property type="term" value="P:protein targeting to vacuole"/>
    <property type="evidence" value="ECO:0007669"/>
    <property type="project" value="TreeGrafter"/>
</dbReference>
<dbReference type="GO" id="GO:0045721">
    <property type="term" value="P:negative regulation of gluconeogenesis"/>
    <property type="evidence" value="ECO:0007669"/>
    <property type="project" value="TreeGrafter"/>
</dbReference>
<dbReference type="PANTHER" id="PTHR14534">
    <property type="entry name" value="VACUOLAR IMPORT AND DEGRADATION PROTEIN 24"/>
    <property type="match status" value="1"/>
</dbReference>
<proteinExistence type="inferred from homology"/>
<dbReference type="AlphaFoldDB" id="A0AAW1RC22"/>
<evidence type="ECO:0000256" key="1">
    <source>
        <dbReference type="ARBA" id="ARBA00061469"/>
    </source>
</evidence>
<dbReference type="PANTHER" id="PTHR14534:SF3">
    <property type="entry name" value="GID COMPLEX SUBUNIT 4 HOMOLOG"/>
    <property type="match status" value="1"/>
</dbReference>
<reference evidence="2 3" key="1">
    <citation type="journal article" date="2024" name="Nat. Commun.">
        <title>Phylogenomics reveals the evolutionary origins of lichenization in chlorophyte algae.</title>
        <authorList>
            <person name="Puginier C."/>
            <person name="Libourel C."/>
            <person name="Otte J."/>
            <person name="Skaloud P."/>
            <person name="Haon M."/>
            <person name="Grisel S."/>
            <person name="Petersen M."/>
            <person name="Berrin J.G."/>
            <person name="Delaux P.M."/>
            <person name="Dal Grande F."/>
            <person name="Keller J."/>
        </authorList>
    </citation>
    <scope>NUCLEOTIDE SEQUENCE [LARGE SCALE GENOMIC DNA]</scope>
    <source>
        <strain evidence="2 3">SAG 2145</strain>
    </source>
</reference>
<comment type="caution">
    <text evidence="2">The sequence shown here is derived from an EMBL/GenBank/DDBJ whole genome shotgun (WGS) entry which is preliminary data.</text>
</comment>
<dbReference type="Pfam" id="PF09783">
    <property type="entry name" value="Vac_ImportDeg"/>
    <property type="match status" value="1"/>
</dbReference>
<dbReference type="GO" id="GO:0043161">
    <property type="term" value="P:proteasome-mediated ubiquitin-dependent protein catabolic process"/>
    <property type="evidence" value="ECO:0007669"/>
    <property type="project" value="TreeGrafter"/>
</dbReference>
<evidence type="ECO:0000313" key="2">
    <source>
        <dbReference type="EMBL" id="KAK9831173.1"/>
    </source>
</evidence>
<evidence type="ECO:0000313" key="3">
    <source>
        <dbReference type="Proteomes" id="UP001438707"/>
    </source>
</evidence>
<protein>
    <submittedName>
        <fullName evidence="2">Uncharacterized protein</fullName>
    </submittedName>
</protein>
<name>A0AAW1RC22_9CHLO</name>
<dbReference type="Proteomes" id="UP001438707">
    <property type="component" value="Unassembled WGS sequence"/>
</dbReference>
<accession>A0AAW1RC22</accession>
<organism evidence="2 3">
    <name type="scientific">Apatococcus lobatus</name>
    <dbReference type="NCBI Taxonomy" id="904363"/>
    <lineage>
        <taxon>Eukaryota</taxon>
        <taxon>Viridiplantae</taxon>
        <taxon>Chlorophyta</taxon>
        <taxon>core chlorophytes</taxon>
        <taxon>Trebouxiophyceae</taxon>
        <taxon>Chlorellales</taxon>
        <taxon>Chlorellaceae</taxon>
        <taxon>Apatococcus</taxon>
    </lineage>
</organism>
<dbReference type="GO" id="GO:0005773">
    <property type="term" value="C:vacuole"/>
    <property type="evidence" value="ECO:0007669"/>
    <property type="project" value="GOC"/>
</dbReference>
<gene>
    <name evidence="2" type="ORF">WJX74_005964</name>
</gene>
<dbReference type="EMBL" id="JALJOS010000014">
    <property type="protein sequence ID" value="KAK9831173.1"/>
    <property type="molecule type" value="Genomic_DNA"/>
</dbReference>
<dbReference type="GO" id="GO:0007039">
    <property type="term" value="P:protein catabolic process in the vacuole"/>
    <property type="evidence" value="ECO:0007669"/>
    <property type="project" value="TreeGrafter"/>
</dbReference>
<dbReference type="InterPro" id="IPR018618">
    <property type="entry name" value="GID4/10-like"/>
</dbReference>
<comment type="similarity">
    <text evidence="1">Belongs to the GID4/VID24 family.</text>
</comment>
<sequence length="103" mass="11741">MLLSVSPDLHTGLPEMLLVTVTHWCSKLADHPYIFMRWKEQAFVDAKEDCGLTITGFYYICLSRLDGSIQGLYCDPKSTPYQLLELQPANSHQGHTVGRYQFC</sequence>
<dbReference type="GO" id="GO:0034657">
    <property type="term" value="C:GID complex"/>
    <property type="evidence" value="ECO:0007669"/>
    <property type="project" value="TreeGrafter"/>
</dbReference>
<keyword evidence="3" id="KW-1185">Reference proteome</keyword>